<dbReference type="EMBL" id="LT671827">
    <property type="protein sequence ID" value="SHO79771.1"/>
    <property type="molecule type" value="Genomic_DNA"/>
</dbReference>
<keyword evidence="2" id="KW-0472">Membrane</keyword>
<reference evidence="4" key="1">
    <citation type="journal article" date="2017" name="Nucleic Acids Res.">
        <title>Proteogenomics produces comprehensive and highly accurate protein-coding gene annotation in a complete genome assembly of Malassezia sympodialis.</title>
        <authorList>
            <person name="Zhu Y."/>
            <person name="Engstroem P.G."/>
            <person name="Tellgren-Roth C."/>
            <person name="Baudo C.D."/>
            <person name="Kennell J.C."/>
            <person name="Sun S."/>
            <person name="Billmyre R.B."/>
            <person name="Schroeder M.S."/>
            <person name="Andersson A."/>
            <person name="Holm T."/>
            <person name="Sigurgeirsson B."/>
            <person name="Wu G."/>
            <person name="Sankaranarayanan S.R."/>
            <person name="Siddharthan R."/>
            <person name="Sanyal K."/>
            <person name="Lundeberg J."/>
            <person name="Nystedt B."/>
            <person name="Boekhout T."/>
            <person name="Dawson T.L. Jr."/>
            <person name="Heitman J."/>
            <person name="Scheynius A."/>
            <person name="Lehtioe J."/>
        </authorList>
    </citation>
    <scope>NUCLEOTIDE SEQUENCE [LARGE SCALE GENOMIC DNA]</scope>
    <source>
        <strain evidence="4">ATCC 42132</strain>
    </source>
</reference>
<feature type="compositionally biased region" description="Pro residues" evidence="1">
    <location>
        <begin position="31"/>
        <end position="42"/>
    </location>
</feature>
<feature type="compositionally biased region" description="Low complexity" evidence="1">
    <location>
        <begin position="238"/>
        <end position="250"/>
    </location>
</feature>
<feature type="compositionally biased region" description="Polar residues" evidence="1">
    <location>
        <begin position="262"/>
        <end position="278"/>
    </location>
</feature>
<keyword evidence="4" id="KW-1185">Reference proteome</keyword>
<evidence type="ECO:0000313" key="3">
    <source>
        <dbReference type="EMBL" id="SHO79771.1"/>
    </source>
</evidence>
<dbReference type="VEuPathDB" id="FungiDB:MSYG_4121"/>
<keyword evidence="2" id="KW-0812">Transmembrane</keyword>
<feature type="region of interest" description="Disordered" evidence="1">
    <location>
        <begin position="1"/>
        <end position="47"/>
    </location>
</feature>
<feature type="compositionally biased region" description="Low complexity" evidence="1">
    <location>
        <begin position="200"/>
        <end position="224"/>
    </location>
</feature>
<evidence type="ECO:0000313" key="4">
    <source>
        <dbReference type="Proteomes" id="UP000186303"/>
    </source>
</evidence>
<feature type="transmembrane region" description="Helical" evidence="2">
    <location>
        <begin position="57"/>
        <end position="74"/>
    </location>
</feature>
<feature type="region of interest" description="Disordered" evidence="1">
    <location>
        <begin position="134"/>
        <end position="284"/>
    </location>
</feature>
<dbReference type="OrthoDB" id="3366300at2759"/>
<protein>
    <submittedName>
        <fullName evidence="3">Uncharacterized protein</fullName>
    </submittedName>
</protein>
<gene>
    <name evidence="3" type="ORF">MSYG_4121</name>
</gene>
<dbReference type="Proteomes" id="UP000186303">
    <property type="component" value="Chromosome 7"/>
</dbReference>
<evidence type="ECO:0000256" key="2">
    <source>
        <dbReference type="SAM" id="Phobius"/>
    </source>
</evidence>
<dbReference type="AlphaFoldDB" id="A0A1M8ABG5"/>
<name>A0A1M8ABG5_MALS4</name>
<organism evidence="3 4">
    <name type="scientific">Malassezia sympodialis (strain ATCC 42132)</name>
    <name type="common">Atopic eczema-associated yeast</name>
    <dbReference type="NCBI Taxonomy" id="1230383"/>
    <lineage>
        <taxon>Eukaryota</taxon>
        <taxon>Fungi</taxon>
        <taxon>Dikarya</taxon>
        <taxon>Basidiomycota</taxon>
        <taxon>Ustilaginomycotina</taxon>
        <taxon>Malasseziomycetes</taxon>
        <taxon>Malasseziales</taxon>
        <taxon>Malasseziaceae</taxon>
        <taxon>Malassezia</taxon>
    </lineage>
</organism>
<keyword evidence="2" id="KW-1133">Transmembrane helix</keyword>
<dbReference type="OMA" id="RRRIAWN"/>
<sequence>MATAATGTPSRASAPPAVRWPASSPATTAPAPTPARAPPAKAPPHTRMSLATARRRIAWNVGGLAALWGVGTLWPRSVDVYYMLTDWLMLIDGVPAGADEVLDSVLLWLRMALTFVFLLNAGEAALRVALPPAPATEPPSDTSAPASVGEALARRASGRAPGRASPYRASPVSPVPGASAARATRSPSLRASPAHLRTSPFHATRAPPTPAPVASATPGPATSALGLGRPTSTPTPFSARLSSPSALRRSSPGRDGPAWSPRVSSARSPQARSVSPASFRSDWDDAWEVEQALRALSTPRP</sequence>
<dbReference type="STRING" id="1230383.A0A1M8ABG5"/>
<feature type="compositionally biased region" description="Low complexity" evidence="1">
    <location>
        <begin position="21"/>
        <end position="30"/>
    </location>
</feature>
<evidence type="ECO:0000256" key="1">
    <source>
        <dbReference type="SAM" id="MobiDB-lite"/>
    </source>
</evidence>
<accession>A0A1M8ABG5</accession>
<feature type="compositionally biased region" description="Low complexity" evidence="1">
    <location>
        <begin position="154"/>
        <end position="166"/>
    </location>
</feature>
<feature type="compositionally biased region" description="Polar residues" evidence="1">
    <location>
        <begin position="1"/>
        <end position="11"/>
    </location>
</feature>
<proteinExistence type="predicted"/>